<dbReference type="Proteomes" id="UP000276215">
    <property type="component" value="Unassembled WGS sequence"/>
</dbReference>
<proteinExistence type="predicted"/>
<evidence type="ECO:0000313" key="1">
    <source>
        <dbReference type="EMBL" id="RPB00250.1"/>
    </source>
</evidence>
<dbReference type="AlphaFoldDB" id="A0A3N4JPN1"/>
<reference evidence="1 2" key="1">
    <citation type="journal article" date="2018" name="Nat. Ecol. Evol.">
        <title>Pezizomycetes genomes reveal the molecular basis of ectomycorrhizal truffle lifestyle.</title>
        <authorList>
            <person name="Murat C."/>
            <person name="Payen T."/>
            <person name="Noel B."/>
            <person name="Kuo A."/>
            <person name="Morin E."/>
            <person name="Chen J."/>
            <person name="Kohler A."/>
            <person name="Krizsan K."/>
            <person name="Balestrini R."/>
            <person name="Da Silva C."/>
            <person name="Montanini B."/>
            <person name="Hainaut M."/>
            <person name="Levati E."/>
            <person name="Barry K.W."/>
            <person name="Belfiori B."/>
            <person name="Cichocki N."/>
            <person name="Clum A."/>
            <person name="Dockter R.B."/>
            <person name="Fauchery L."/>
            <person name="Guy J."/>
            <person name="Iotti M."/>
            <person name="Le Tacon F."/>
            <person name="Lindquist E.A."/>
            <person name="Lipzen A."/>
            <person name="Malagnac F."/>
            <person name="Mello A."/>
            <person name="Molinier V."/>
            <person name="Miyauchi S."/>
            <person name="Poulain J."/>
            <person name="Riccioni C."/>
            <person name="Rubini A."/>
            <person name="Sitrit Y."/>
            <person name="Splivallo R."/>
            <person name="Traeger S."/>
            <person name="Wang M."/>
            <person name="Zifcakova L."/>
            <person name="Wipf D."/>
            <person name="Zambonelli A."/>
            <person name="Paolocci F."/>
            <person name="Nowrousian M."/>
            <person name="Ottonello S."/>
            <person name="Baldrian P."/>
            <person name="Spatafora J.W."/>
            <person name="Henrissat B."/>
            <person name="Nagy L.G."/>
            <person name="Aury J.M."/>
            <person name="Wincker P."/>
            <person name="Grigoriev I.V."/>
            <person name="Bonfante P."/>
            <person name="Martin F.M."/>
        </authorList>
    </citation>
    <scope>NUCLEOTIDE SEQUENCE [LARGE SCALE GENOMIC DNA]</scope>
    <source>
        <strain evidence="1 2">120613-1</strain>
    </source>
</reference>
<gene>
    <name evidence="1" type="ORF">L873DRAFT_1805362</name>
</gene>
<dbReference type="OrthoDB" id="5503710at2759"/>
<dbReference type="EMBL" id="ML120381">
    <property type="protein sequence ID" value="RPB00250.1"/>
    <property type="molecule type" value="Genomic_DNA"/>
</dbReference>
<protein>
    <recommendedName>
        <fullName evidence="3">t-SNARE coiled-coil homology domain-containing protein</fullName>
    </recommendedName>
</protein>
<accession>A0A3N4JPN1</accession>
<keyword evidence="2" id="KW-1185">Reference proteome</keyword>
<organism evidence="1 2">
    <name type="scientific">Choiromyces venosus 120613-1</name>
    <dbReference type="NCBI Taxonomy" id="1336337"/>
    <lineage>
        <taxon>Eukaryota</taxon>
        <taxon>Fungi</taxon>
        <taxon>Dikarya</taxon>
        <taxon>Ascomycota</taxon>
        <taxon>Pezizomycotina</taxon>
        <taxon>Pezizomycetes</taxon>
        <taxon>Pezizales</taxon>
        <taxon>Tuberaceae</taxon>
        <taxon>Choiromyces</taxon>
    </lineage>
</organism>
<evidence type="ECO:0008006" key="3">
    <source>
        <dbReference type="Google" id="ProtNLM"/>
    </source>
</evidence>
<evidence type="ECO:0000313" key="2">
    <source>
        <dbReference type="Proteomes" id="UP000276215"/>
    </source>
</evidence>
<name>A0A3N4JPN1_9PEZI</name>
<sequence length="124" mass="14320">MFRLLSKQVLKPMRVYHHPLQLHHLTKSISTTSRCNIDKGDSTGDKSLPDPASYFTKQYFDDLEQTKAVMNTKLCLLQEGQARLENKLEMKFDRVEKKIDTLHGRVMTSMYCFLGGCVFLICIC</sequence>